<evidence type="ECO:0000256" key="2">
    <source>
        <dbReference type="ARBA" id="ARBA00007362"/>
    </source>
</evidence>
<evidence type="ECO:0000313" key="5">
    <source>
        <dbReference type="EMBL" id="MDR6225767.1"/>
    </source>
</evidence>
<evidence type="ECO:0000256" key="1">
    <source>
        <dbReference type="ARBA" id="ARBA00004127"/>
    </source>
</evidence>
<feature type="transmembrane region" description="Helical" evidence="3">
    <location>
        <begin position="185"/>
        <end position="204"/>
    </location>
</feature>
<dbReference type="InterPro" id="IPR000620">
    <property type="entry name" value="EamA_dom"/>
</dbReference>
<feature type="transmembrane region" description="Helical" evidence="3">
    <location>
        <begin position="128"/>
        <end position="149"/>
    </location>
</feature>
<accession>A0ABU1ILV7</accession>
<evidence type="ECO:0000259" key="4">
    <source>
        <dbReference type="Pfam" id="PF00892"/>
    </source>
</evidence>
<dbReference type="EMBL" id="JAVDQG010000003">
    <property type="protein sequence ID" value="MDR6225767.1"/>
    <property type="molecule type" value="Genomic_DNA"/>
</dbReference>
<dbReference type="RefSeq" id="WP_309864808.1">
    <property type="nucleotide sequence ID" value="NZ_JAVDQG010000003.1"/>
</dbReference>
<name>A0ABU1ILV7_9BACL</name>
<organism evidence="5 6">
    <name type="scientific">Desmospora profundinema</name>
    <dbReference type="NCBI Taxonomy" id="1571184"/>
    <lineage>
        <taxon>Bacteria</taxon>
        <taxon>Bacillati</taxon>
        <taxon>Bacillota</taxon>
        <taxon>Bacilli</taxon>
        <taxon>Bacillales</taxon>
        <taxon>Thermoactinomycetaceae</taxon>
        <taxon>Desmospora</taxon>
    </lineage>
</organism>
<dbReference type="Proteomes" id="UP001185012">
    <property type="component" value="Unassembled WGS sequence"/>
</dbReference>
<feature type="domain" description="EamA" evidence="4">
    <location>
        <begin position="3"/>
        <end position="141"/>
    </location>
</feature>
<feature type="transmembrane region" description="Helical" evidence="3">
    <location>
        <begin position="94"/>
        <end position="116"/>
    </location>
</feature>
<feature type="transmembrane region" description="Helical" evidence="3">
    <location>
        <begin position="210"/>
        <end position="231"/>
    </location>
</feature>
<evidence type="ECO:0000256" key="3">
    <source>
        <dbReference type="SAM" id="Phobius"/>
    </source>
</evidence>
<dbReference type="Pfam" id="PF00892">
    <property type="entry name" value="EamA"/>
    <property type="match status" value="2"/>
</dbReference>
<proteinExistence type="inferred from homology"/>
<feature type="transmembrane region" description="Helical" evidence="3">
    <location>
        <begin position="68"/>
        <end position="88"/>
    </location>
</feature>
<comment type="caution">
    <text evidence="5">The sequence shown here is derived from an EMBL/GenBank/DDBJ whole genome shotgun (WGS) entry which is preliminary data.</text>
</comment>
<dbReference type="SUPFAM" id="SSF103481">
    <property type="entry name" value="Multidrug resistance efflux transporter EmrE"/>
    <property type="match status" value="2"/>
</dbReference>
<comment type="subcellular location">
    <subcellularLocation>
        <location evidence="1">Endomembrane system</location>
        <topology evidence="1">Multi-pass membrane protein</topology>
    </subcellularLocation>
</comment>
<reference evidence="5 6" key="1">
    <citation type="submission" date="2023-07" db="EMBL/GenBank/DDBJ databases">
        <title>Genomic Encyclopedia of Type Strains, Phase IV (KMG-IV): sequencing the most valuable type-strain genomes for metagenomic binning, comparative biology and taxonomic classification.</title>
        <authorList>
            <person name="Goeker M."/>
        </authorList>
    </citation>
    <scope>NUCLEOTIDE SEQUENCE [LARGE SCALE GENOMIC DNA]</scope>
    <source>
        <strain evidence="5 6">DSM 45903</strain>
    </source>
</reference>
<feature type="domain" description="EamA" evidence="4">
    <location>
        <begin position="156"/>
        <end position="285"/>
    </location>
</feature>
<feature type="transmembrane region" description="Helical" evidence="3">
    <location>
        <begin position="243"/>
        <end position="263"/>
    </location>
</feature>
<keyword evidence="6" id="KW-1185">Reference proteome</keyword>
<evidence type="ECO:0000313" key="6">
    <source>
        <dbReference type="Proteomes" id="UP001185012"/>
    </source>
</evidence>
<feature type="transmembrane region" description="Helical" evidence="3">
    <location>
        <begin position="155"/>
        <end position="173"/>
    </location>
</feature>
<protein>
    <submittedName>
        <fullName evidence="5">DME family drug/metabolite transporter</fullName>
    </submittedName>
</protein>
<sequence>MKIGLWWVCLGAIGWGTAGLAAKFLVLNHDMTPLEIGAWRLVIGAPLLLAAAAWESRGHVFISPGMRGIGWILLFGLALAGYQVAYFSAVDRTLVSTATLLTVCTAPLLVAAFSAWKLREPLGSKTMLALGLGMAGVTLVIGIGGLIAIADSRFWMGNLLALGAAVCYGGYTLVGKHLVRWIPPFRTVAAAFVVGAVILLPFIGWPPSSWVAWGLLLYLGVVPTALAYLLYMTGLKRTSATRASIAALLEPLTASLLAVWLLGERLPPAGWLGAFLLLSSLMVMVLPERKQNSTPPDTIV</sequence>
<keyword evidence="3" id="KW-0472">Membrane</keyword>
<gene>
    <name evidence="5" type="ORF">JOE21_001765</name>
</gene>
<dbReference type="PANTHER" id="PTHR22911:SF79">
    <property type="entry name" value="MOBA-LIKE NTP TRANSFERASE DOMAIN-CONTAINING PROTEIN"/>
    <property type="match status" value="1"/>
</dbReference>
<keyword evidence="3" id="KW-1133">Transmembrane helix</keyword>
<feature type="transmembrane region" description="Helical" evidence="3">
    <location>
        <begin position="269"/>
        <end position="286"/>
    </location>
</feature>
<dbReference type="InterPro" id="IPR037185">
    <property type="entry name" value="EmrE-like"/>
</dbReference>
<comment type="similarity">
    <text evidence="2">Belongs to the EamA transporter family.</text>
</comment>
<keyword evidence="3" id="KW-0812">Transmembrane</keyword>
<feature type="transmembrane region" description="Helical" evidence="3">
    <location>
        <begin position="37"/>
        <end position="56"/>
    </location>
</feature>
<dbReference type="PANTHER" id="PTHR22911">
    <property type="entry name" value="ACYL-MALONYL CONDENSING ENZYME-RELATED"/>
    <property type="match status" value="1"/>
</dbReference>